<dbReference type="RefSeq" id="XP_033392533.1">
    <property type="nucleotide sequence ID" value="XM_033543594.1"/>
</dbReference>
<feature type="region of interest" description="Disordered" evidence="1">
    <location>
        <begin position="1"/>
        <end position="33"/>
    </location>
</feature>
<dbReference type="EMBL" id="ML995511">
    <property type="protein sequence ID" value="KAF2136815.1"/>
    <property type="molecule type" value="Genomic_DNA"/>
</dbReference>
<dbReference type="PANTHER" id="PTHR47785">
    <property type="entry name" value="ZN(II)2CYS6 TRANSCRIPTION FACTOR (EUROFUNG)-RELATED-RELATED"/>
    <property type="match status" value="1"/>
</dbReference>
<feature type="region of interest" description="Disordered" evidence="1">
    <location>
        <begin position="57"/>
        <end position="99"/>
    </location>
</feature>
<feature type="compositionally biased region" description="Basic residues" evidence="1">
    <location>
        <begin position="1"/>
        <end position="10"/>
    </location>
</feature>
<protein>
    <recommendedName>
        <fullName evidence="4">Transcription factor domain-containing protein</fullName>
    </recommendedName>
</protein>
<proteinExistence type="predicted"/>
<dbReference type="GeneID" id="54301091"/>
<evidence type="ECO:0000313" key="2">
    <source>
        <dbReference type="EMBL" id="KAF2136815.1"/>
    </source>
</evidence>
<accession>A0A6A6B0P3</accession>
<reference evidence="2" key="1">
    <citation type="journal article" date="2020" name="Stud. Mycol.">
        <title>101 Dothideomycetes genomes: a test case for predicting lifestyles and emergence of pathogens.</title>
        <authorList>
            <person name="Haridas S."/>
            <person name="Albert R."/>
            <person name="Binder M."/>
            <person name="Bloem J."/>
            <person name="Labutti K."/>
            <person name="Salamov A."/>
            <person name="Andreopoulos B."/>
            <person name="Baker S."/>
            <person name="Barry K."/>
            <person name="Bills G."/>
            <person name="Bluhm B."/>
            <person name="Cannon C."/>
            <person name="Castanera R."/>
            <person name="Culley D."/>
            <person name="Daum C."/>
            <person name="Ezra D."/>
            <person name="Gonzalez J."/>
            <person name="Henrissat B."/>
            <person name="Kuo A."/>
            <person name="Liang C."/>
            <person name="Lipzen A."/>
            <person name="Lutzoni F."/>
            <person name="Magnuson J."/>
            <person name="Mondo S."/>
            <person name="Nolan M."/>
            <person name="Ohm R."/>
            <person name="Pangilinan J."/>
            <person name="Park H.-J."/>
            <person name="Ramirez L."/>
            <person name="Alfaro M."/>
            <person name="Sun H."/>
            <person name="Tritt A."/>
            <person name="Yoshinaga Y."/>
            <person name="Zwiers L.-H."/>
            <person name="Turgeon B."/>
            <person name="Goodwin S."/>
            <person name="Spatafora J."/>
            <person name="Crous P."/>
            <person name="Grigoriev I."/>
        </authorList>
    </citation>
    <scope>NUCLEOTIDE SEQUENCE</scope>
    <source>
        <strain evidence="2">CBS 121167</strain>
    </source>
</reference>
<dbReference type="AlphaFoldDB" id="A0A6A6B0P3"/>
<gene>
    <name evidence="2" type="ORF">K452DRAFT_312836</name>
</gene>
<dbReference type="InterPro" id="IPR053181">
    <property type="entry name" value="EcdB-like_regulator"/>
</dbReference>
<evidence type="ECO:0000256" key="1">
    <source>
        <dbReference type="SAM" id="MobiDB-lite"/>
    </source>
</evidence>
<sequence>MNLIAGRKRRAPPDSSPTFGPPQKRSPQACHSCHRGPVACNDDSFSCSFCTVSQASSVEPSPSRPGSAGHRTEKVQNGTEKPVKLCGKGTRQTNSQSLQPSPFALTEEDVGNDLNFLISQTVIGRSLSISLDSVLKWPVFDDFRPSCSLNTLQLQVASTFQISNHHYHFHGFSEAYPDVNFMDLPTLKRLCQSFLEHVHVTNPVVNLTLLDNHIGDFATFGPRWDAPSCLVLLVCALGAISRPLSQDSTPVSPSSEAGIAAKSYFVAAQRRLGLVMAQPDPLSAQCTFLAGVYLMYRMNIVGAWHMFMQTCSLCSAYLGAANGAEADTNGALQSTSPSPIDAVYWAAIINEVEIRTQLPMPNYFIDEPHFPLAPPSLPFPDVPVQELDPSLEPAAFNLHKLQQYCQLFYLNEASLRRLTRNVYEQMAAFEASAQGADSPSEAHLHALHTLQENLLQQVQHWLASLPPALQPPTTSPLALPSQHLRARALHLTSAIQLTPRINAPSATPGTPHHNHLHHALLRLHAHAPLAAHRHAGTWFALRACTRDAAVLLAAAAGGRLNTTIPDAAMPDAAVLMPEGWRGAVEGVVALLALWRDDGARDIGECERVLRELLGAVAA</sequence>
<dbReference type="Proteomes" id="UP000799438">
    <property type="component" value="Unassembled WGS sequence"/>
</dbReference>
<keyword evidence="3" id="KW-1185">Reference proteome</keyword>
<dbReference type="OrthoDB" id="4356994at2759"/>
<name>A0A6A6B0P3_9PEZI</name>
<evidence type="ECO:0000313" key="3">
    <source>
        <dbReference type="Proteomes" id="UP000799438"/>
    </source>
</evidence>
<evidence type="ECO:0008006" key="4">
    <source>
        <dbReference type="Google" id="ProtNLM"/>
    </source>
</evidence>
<dbReference type="PANTHER" id="PTHR47785:SF5">
    <property type="entry name" value="ZN(II)2CYS6 TRANSCRIPTION FACTOR (EUROFUNG)"/>
    <property type="match status" value="1"/>
</dbReference>
<dbReference type="CDD" id="cd12148">
    <property type="entry name" value="fungal_TF_MHR"/>
    <property type="match status" value="1"/>
</dbReference>
<organism evidence="2 3">
    <name type="scientific">Aplosporella prunicola CBS 121167</name>
    <dbReference type="NCBI Taxonomy" id="1176127"/>
    <lineage>
        <taxon>Eukaryota</taxon>
        <taxon>Fungi</taxon>
        <taxon>Dikarya</taxon>
        <taxon>Ascomycota</taxon>
        <taxon>Pezizomycotina</taxon>
        <taxon>Dothideomycetes</taxon>
        <taxon>Dothideomycetes incertae sedis</taxon>
        <taxon>Botryosphaeriales</taxon>
        <taxon>Aplosporellaceae</taxon>
        <taxon>Aplosporella</taxon>
    </lineage>
</organism>
<feature type="compositionally biased region" description="Polar residues" evidence="1">
    <location>
        <begin position="90"/>
        <end position="99"/>
    </location>
</feature>